<dbReference type="EMBL" id="CP002207">
    <property type="protein sequence ID" value="ADP34455.1"/>
    <property type="molecule type" value="Genomic_DNA"/>
</dbReference>
<sequence>MIEIMDEDDYFEDYAYLIGTPAELKIDQIEVEFKNNFKCKFSRRTPPNPFFFLFLTSM</sequence>
<keyword evidence="2" id="KW-1185">Reference proteome</keyword>
<evidence type="ECO:0000313" key="2">
    <source>
        <dbReference type="Proteomes" id="UP000006867"/>
    </source>
</evidence>
<proteinExistence type="predicted"/>
<protein>
    <submittedName>
        <fullName evidence="1">Uncharacterized protein</fullName>
    </submittedName>
</protein>
<evidence type="ECO:0000313" key="1">
    <source>
        <dbReference type="EMBL" id="ADP34455.1"/>
    </source>
</evidence>
<reference evidence="1 2" key="1">
    <citation type="journal article" date="2011" name="Front. Microbiol.">
        <title>Genomic signatures of strain selection and enhancement in Bacillus atrophaeus var. globigii, a historical biowarfare simulant.</title>
        <authorList>
            <person name="Gibbons H.S."/>
            <person name="Broomall S.M."/>
            <person name="McNew L.A."/>
            <person name="Daligault H."/>
            <person name="Chapman C."/>
            <person name="Bruce D."/>
            <person name="Karavis M."/>
            <person name="Krepps M."/>
            <person name="McGregor P.A."/>
            <person name="Hong C."/>
            <person name="Park K.H."/>
            <person name="Akmal A."/>
            <person name="Feldman A."/>
            <person name="Lin J.S."/>
            <person name="Chang W.E."/>
            <person name="Higgs B.W."/>
            <person name="Demirev P."/>
            <person name="Lindquist J."/>
            <person name="Liem A."/>
            <person name="Fochler E."/>
            <person name="Read T.D."/>
            <person name="Tapia R."/>
            <person name="Johnson S."/>
            <person name="Bishop-Lilly K.A."/>
            <person name="Detter C."/>
            <person name="Han C."/>
            <person name="Sozhamannan S."/>
            <person name="Rosenzweig C.N."/>
            <person name="Skowronski E.W."/>
        </authorList>
    </citation>
    <scope>NUCLEOTIDE SEQUENCE [LARGE SCALE GENOMIC DNA]</scope>
    <source>
        <strain evidence="1 2">1942</strain>
    </source>
</reference>
<organism evidence="1 2">
    <name type="scientific">Bacillus atrophaeus (strain 1942)</name>
    <dbReference type="NCBI Taxonomy" id="720555"/>
    <lineage>
        <taxon>Bacteria</taxon>
        <taxon>Bacillati</taxon>
        <taxon>Bacillota</taxon>
        <taxon>Bacilli</taxon>
        <taxon>Bacillales</taxon>
        <taxon>Bacillaceae</taxon>
        <taxon>Bacillus</taxon>
    </lineage>
</organism>
<accession>A0ABN3ZEF8</accession>
<name>A0ABN3ZEF8_BACA1</name>
<dbReference type="Proteomes" id="UP000006867">
    <property type="component" value="Chromosome"/>
</dbReference>
<gene>
    <name evidence="1" type="ordered locus">BATR1942_17690</name>
</gene>